<dbReference type="EC" id="3.1.26.11" evidence="4"/>
<evidence type="ECO:0000313" key="12">
    <source>
        <dbReference type="Proteomes" id="UP000031668"/>
    </source>
</evidence>
<keyword evidence="5" id="KW-0819">tRNA processing</keyword>
<evidence type="ECO:0000256" key="10">
    <source>
        <dbReference type="ARBA" id="ARBA00022833"/>
    </source>
</evidence>
<evidence type="ECO:0000256" key="9">
    <source>
        <dbReference type="ARBA" id="ARBA00022801"/>
    </source>
</evidence>
<protein>
    <recommendedName>
        <fullName evidence="4">ribonuclease Z</fullName>
        <ecNumber evidence="4">3.1.26.11</ecNumber>
    </recommendedName>
</protein>
<evidence type="ECO:0000256" key="7">
    <source>
        <dbReference type="ARBA" id="ARBA00022723"/>
    </source>
</evidence>
<comment type="caution">
    <text evidence="11">The sequence shown here is derived from an EMBL/GenBank/DDBJ whole genome shotgun (WGS) entry which is preliminary data.</text>
</comment>
<keyword evidence="8" id="KW-0255">Endonuclease</keyword>
<dbReference type="AlphaFoldDB" id="A0A0C2N9P6"/>
<organism evidence="11 12">
    <name type="scientific">Thelohanellus kitauei</name>
    <name type="common">Myxosporean</name>
    <dbReference type="NCBI Taxonomy" id="669202"/>
    <lineage>
        <taxon>Eukaryota</taxon>
        <taxon>Metazoa</taxon>
        <taxon>Cnidaria</taxon>
        <taxon>Myxozoa</taxon>
        <taxon>Myxosporea</taxon>
        <taxon>Bivalvulida</taxon>
        <taxon>Platysporina</taxon>
        <taxon>Myxobolidae</taxon>
        <taxon>Thelohanellus</taxon>
    </lineage>
</organism>
<dbReference type="PANTHER" id="PTHR12553:SF49">
    <property type="entry name" value="ZINC PHOSPHODIESTERASE ELAC PROTEIN 2"/>
    <property type="match status" value="1"/>
</dbReference>
<dbReference type="Gene3D" id="3.60.15.10">
    <property type="entry name" value="Ribonuclease Z/Hydroxyacylglutathione hydrolase-like"/>
    <property type="match status" value="2"/>
</dbReference>
<evidence type="ECO:0000256" key="4">
    <source>
        <dbReference type="ARBA" id="ARBA00012477"/>
    </source>
</evidence>
<keyword evidence="10" id="KW-0862">Zinc</keyword>
<proteinExistence type="inferred from homology"/>
<sequence length="419" mass="47682">MLKTNSFEKIVNFHPLITTKYFIKTRKSWTKSAHTERLTLLIFEFAKISGKLNVEKARDLGVETLQFSTLKNGEAIMTAKQLFEIYDSPFVVFIDCSSESLLDELASQHFEHEPIQKYFYAVNYLMLRFSEAHHYVINSQSFKITPSSLFSSFSKIYRQLSDKCPTLFHPLTKAENKTENLPDHVLNCDEIDLKAHTIETKQPELVDEKETDIWTPKNYPSCLFLGTDAFNSDNEAVILDCGESTLSQLYFKTDNQIETHLKKIAFIYITHIHADHHLVITEMQDNYSLPGSDIKVTLIPVDHSVEAYAIRMETHGKSLVYSGDTRPCQLLIEKEVFKPAPVHFCTDFTSTASATVSTYGRVVLRLGTFLQAVKVVQDSHLLNTHPYPQPTRATLPDRHSIAGKLISMNQCNCNTVNSG</sequence>
<keyword evidence="6" id="KW-0540">Nuclease</keyword>
<dbReference type="SUPFAM" id="SSF56281">
    <property type="entry name" value="Metallo-hydrolase/oxidoreductase"/>
    <property type="match status" value="1"/>
</dbReference>
<keyword evidence="9" id="KW-0378">Hydrolase</keyword>
<evidence type="ECO:0000256" key="1">
    <source>
        <dbReference type="ARBA" id="ARBA00000402"/>
    </source>
</evidence>
<evidence type="ECO:0000256" key="2">
    <source>
        <dbReference type="ARBA" id="ARBA00001947"/>
    </source>
</evidence>
<dbReference type="Proteomes" id="UP000031668">
    <property type="component" value="Unassembled WGS sequence"/>
</dbReference>
<evidence type="ECO:0000256" key="6">
    <source>
        <dbReference type="ARBA" id="ARBA00022722"/>
    </source>
</evidence>
<reference evidence="11 12" key="1">
    <citation type="journal article" date="2014" name="Genome Biol. Evol.">
        <title>The genome of the myxosporean Thelohanellus kitauei shows adaptations to nutrient acquisition within its fish host.</title>
        <authorList>
            <person name="Yang Y."/>
            <person name="Xiong J."/>
            <person name="Zhou Z."/>
            <person name="Huo F."/>
            <person name="Miao W."/>
            <person name="Ran C."/>
            <person name="Liu Y."/>
            <person name="Zhang J."/>
            <person name="Feng J."/>
            <person name="Wang M."/>
            <person name="Wang M."/>
            <person name="Wang L."/>
            <person name="Yao B."/>
        </authorList>
    </citation>
    <scope>NUCLEOTIDE SEQUENCE [LARGE SCALE GENOMIC DNA]</scope>
    <source>
        <strain evidence="11">Wuqing</strain>
    </source>
</reference>
<dbReference type="GO" id="GO:0042781">
    <property type="term" value="F:3'-tRNA processing endoribonuclease activity"/>
    <property type="evidence" value="ECO:0007669"/>
    <property type="project" value="UniProtKB-EC"/>
</dbReference>
<evidence type="ECO:0000313" key="11">
    <source>
        <dbReference type="EMBL" id="KII73080.1"/>
    </source>
</evidence>
<evidence type="ECO:0000256" key="3">
    <source>
        <dbReference type="ARBA" id="ARBA00007823"/>
    </source>
</evidence>
<keyword evidence="7" id="KW-0479">Metal-binding</keyword>
<evidence type="ECO:0000256" key="8">
    <source>
        <dbReference type="ARBA" id="ARBA00022759"/>
    </source>
</evidence>
<dbReference type="GO" id="GO:0046872">
    <property type="term" value="F:metal ion binding"/>
    <property type="evidence" value="ECO:0007669"/>
    <property type="project" value="UniProtKB-KW"/>
</dbReference>
<dbReference type="InterPro" id="IPR047151">
    <property type="entry name" value="RNZ2-like"/>
</dbReference>
<name>A0A0C2N9P6_THEKT</name>
<comment type="cofactor">
    <cofactor evidence="2">
        <name>Zn(2+)</name>
        <dbReference type="ChEBI" id="CHEBI:29105"/>
    </cofactor>
</comment>
<accession>A0A0C2N9P6</accession>
<dbReference type="OrthoDB" id="527344at2759"/>
<dbReference type="GO" id="GO:0005739">
    <property type="term" value="C:mitochondrion"/>
    <property type="evidence" value="ECO:0007669"/>
    <property type="project" value="TreeGrafter"/>
</dbReference>
<dbReference type="GO" id="GO:1990180">
    <property type="term" value="P:mitochondrial tRNA 3'-end processing"/>
    <property type="evidence" value="ECO:0007669"/>
    <property type="project" value="TreeGrafter"/>
</dbReference>
<evidence type="ECO:0000256" key="5">
    <source>
        <dbReference type="ARBA" id="ARBA00022694"/>
    </source>
</evidence>
<dbReference type="EMBL" id="JWZT01001011">
    <property type="protein sequence ID" value="KII73080.1"/>
    <property type="molecule type" value="Genomic_DNA"/>
</dbReference>
<dbReference type="PANTHER" id="PTHR12553">
    <property type="entry name" value="ZINC PHOSPHODIESTERASE ELAC PROTEIN 2"/>
    <property type="match status" value="1"/>
</dbReference>
<comment type="similarity">
    <text evidence="3">Belongs to the RNase Z family.</text>
</comment>
<dbReference type="InterPro" id="IPR036866">
    <property type="entry name" value="RibonucZ/Hydroxyglut_hydro"/>
</dbReference>
<gene>
    <name evidence="11" type="ORF">RF11_12474</name>
</gene>
<keyword evidence="12" id="KW-1185">Reference proteome</keyword>
<comment type="catalytic activity">
    <reaction evidence="1">
        <text>Endonucleolytic cleavage of RNA, removing extra 3' nucleotides from tRNA precursor, generating 3' termini of tRNAs. A 3'-hydroxy group is left at the tRNA terminus and a 5'-phosphoryl group is left at the trailer molecule.</text>
        <dbReference type="EC" id="3.1.26.11"/>
    </reaction>
</comment>